<dbReference type="Pfam" id="PF04082">
    <property type="entry name" value="Fungal_trans"/>
    <property type="match status" value="1"/>
</dbReference>
<feature type="compositionally biased region" description="Low complexity" evidence="3">
    <location>
        <begin position="1195"/>
        <end position="1204"/>
    </location>
</feature>
<dbReference type="GO" id="GO:0005634">
    <property type="term" value="C:nucleus"/>
    <property type="evidence" value="ECO:0007669"/>
    <property type="project" value="UniProtKB-SubCell"/>
</dbReference>
<dbReference type="EMBL" id="JAACJM010000097">
    <property type="protein sequence ID" value="KAF5347063.1"/>
    <property type="molecule type" value="Genomic_DNA"/>
</dbReference>
<feature type="compositionally biased region" description="Basic and acidic residues" evidence="3">
    <location>
        <begin position="221"/>
        <end position="231"/>
    </location>
</feature>
<dbReference type="OrthoDB" id="424974at2759"/>
<dbReference type="CDD" id="cd12148">
    <property type="entry name" value="fungal_TF_MHR"/>
    <property type="match status" value="1"/>
</dbReference>
<dbReference type="PANTHER" id="PTHR31001:SF56">
    <property type="entry name" value="ZN(2)-C6 FUNGAL-TYPE DOMAIN-CONTAINING PROTEIN"/>
    <property type="match status" value="1"/>
</dbReference>
<name>A0A8H5CU13_9AGAR</name>
<dbReference type="InterPro" id="IPR050613">
    <property type="entry name" value="Sec_Metabolite_Reg"/>
</dbReference>
<feature type="region of interest" description="Disordered" evidence="3">
    <location>
        <begin position="84"/>
        <end position="140"/>
    </location>
</feature>
<feature type="compositionally biased region" description="Pro residues" evidence="3">
    <location>
        <begin position="1240"/>
        <end position="1257"/>
    </location>
</feature>
<evidence type="ECO:0000259" key="4">
    <source>
        <dbReference type="SMART" id="SM00906"/>
    </source>
</evidence>
<comment type="caution">
    <text evidence="5">The sequence shown here is derived from an EMBL/GenBank/DDBJ whole genome shotgun (WGS) entry which is preliminary data.</text>
</comment>
<dbReference type="SMART" id="SM00906">
    <property type="entry name" value="Fungal_trans"/>
    <property type="match status" value="1"/>
</dbReference>
<evidence type="ECO:0000256" key="2">
    <source>
        <dbReference type="ARBA" id="ARBA00023242"/>
    </source>
</evidence>
<dbReference type="Proteomes" id="UP000559256">
    <property type="component" value="Unassembled WGS sequence"/>
</dbReference>
<proteinExistence type="predicted"/>
<feature type="compositionally biased region" description="Basic and acidic residues" evidence="3">
    <location>
        <begin position="120"/>
        <end position="129"/>
    </location>
</feature>
<feature type="region of interest" description="Disordered" evidence="3">
    <location>
        <begin position="353"/>
        <end position="394"/>
    </location>
</feature>
<dbReference type="GO" id="GO:0003677">
    <property type="term" value="F:DNA binding"/>
    <property type="evidence" value="ECO:0007669"/>
    <property type="project" value="InterPro"/>
</dbReference>
<organism evidence="5 6">
    <name type="scientific">Tetrapyrgos nigripes</name>
    <dbReference type="NCBI Taxonomy" id="182062"/>
    <lineage>
        <taxon>Eukaryota</taxon>
        <taxon>Fungi</taxon>
        <taxon>Dikarya</taxon>
        <taxon>Basidiomycota</taxon>
        <taxon>Agaricomycotina</taxon>
        <taxon>Agaricomycetes</taxon>
        <taxon>Agaricomycetidae</taxon>
        <taxon>Agaricales</taxon>
        <taxon>Marasmiineae</taxon>
        <taxon>Marasmiaceae</taxon>
        <taxon>Tetrapyrgos</taxon>
    </lineage>
</organism>
<feature type="compositionally biased region" description="Basic and acidic residues" evidence="3">
    <location>
        <begin position="578"/>
        <end position="588"/>
    </location>
</feature>
<gene>
    <name evidence="5" type="ORF">D9758_011653</name>
</gene>
<sequence length="1433" mass="157361">MAGSRSNVTSKFRVHHANVEDVLHYVRMVSSLSTGQGTRFVLAATEHLHRRIGRLSARVRQLEDALSSLHAQHSDNPHPLLDARANNFDDDDEKDFEKSGDQRAIGMGEGSSDMGISAGMDRDRDRSRLDGIGGDEYDRTRKTRVGGRDVIDAFGTLSISDHGISRFFGPTGGSESLLIAHGNRRKQEDEEERDKDRQDNERSRSRSANRSLRASASPRSMEGKDREDEGHTSSSLSPTTSHQTTSSSIASVGTGATSLFSATGRHALVRSQGQTGTQSPILFSSTFPFTPLGLPTAQIMNLIQEYLPERRRAEELLDVYYGQLAWLFRGVGREQAEEMIWAIYGALGKGVGRAGERGWESEDDEKNPMRKDRGRSRHWGGEAKDGANRFDGPLESNYQGPHDLSLLFMLFAASALVETEPKETDADERERHGQSDAQMQWGQTHAGNNMIIMIGDEEDGAGVGNASRSHSGSAPTSPPYMHGQPAAVASTHSVKSSAARATALADHYHQLAQAALSLQPVLEKPSIVTIQVLHLMSIYNAMAGNEVRRDDGEDGDDVDDERGGRSRSRKGRGKSKSVGREKSRGRDGKSRRRRKDDDIKEASMEMTWSLLTMAAHLSQTVGHLGSHLLSHFANVFNQIGLHRDSERWGLSPKMVQRRRVLFWDVFVADAWQSLNTGRPPAFSLAYIDCAFPVYEGVNEKDGKTGEEGQQASTGNTGDKTGAAFGVWQFRFAAECVAEVTARTLTAEAPTYATIMDLDRKVREFPLPEGFGPSSTSSSGLNVNGSPSQAKEEDLAMSFRRCVLDHIRETVLMYIHRAFFAQAIIEHPTNPLKSHYAPSFLAAYRASGTILKSIREQFAIWPIASARFWTMWTFAFTAAVVFGTVVARGPRSPLAQSAMAELEQACILFSRVAIYSKRATKSLPILTNLREKARLALSGGSYVPSPMTDLSLSHSALSRLSTNTSPLSGINGELLNLQKDDMEDELSIFAGHTRFVSSRPRSQNALPPVPGDSASTSRGMPSAGMSNDIVMGINGRSPYGAPGGHHMSGDGVMGALPGMETMPGQDARGPYQTQIRHASRVRGPYDVEVDMDINMDLENSPMRYPPTVQSMEGYAQHGYQPHSSQPPSAPSMQLFDDSHYSLPPPPRTTEPPYHSLHDQSNRPHMMSPNALDDPEHSAWIRPPPSREDTIRPGADYPPRNYPPGYYREDSRQSRDYLPREDYRRDYSQSREDHALHSQAPSNPPPIAIPPIISIPPAPMSASHDRTSSPSHPVRYSYSYDRSSRPNLPSGPSPEVNISAGRRRTASRPSVPSSLQSSSPVRLTHPQYGPPSAGSGPPPRQMDMDTDPYYSRASRAPPSHHEHHHQQYTYPPPNAAHNIHVPSHHSAGGQGVPGNPALADLGLAARDSRLDERWSSFMADSGILDDVSYGNNGRR</sequence>
<feature type="region of interest" description="Disordered" evidence="3">
    <location>
        <begin position="458"/>
        <end position="494"/>
    </location>
</feature>
<feature type="compositionally biased region" description="Polar residues" evidence="3">
    <location>
        <begin position="466"/>
        <end position="475"/>
    </location>
</feature>
<feature type="compositionally biased region" description="Basic and acidic residues" evidence="3">
    <location>
        <begin position="1172"/>
        <end position="1189"/>
    </location>
</feature>
<comment type="subcellular location">
    <subcellularLocation>
        <location evidence="1">Nucleus</location>
    </subcellularLocation>
</comment>
<feature type="compositionally biased region" description="Low complexity" evidence="3">
    <location>
        <begin position="1119"/>
        <end position="1132"/>
    </location>
</feature>
<accession>A0A8H5CU13</accession>
<protein>
    <recommendedName>
        <fullName evidence="4">Xylanolytic transcriptional activator regulatory domain-containing protein</fullName>
    </recommendedName>
</protein>
<evidence type="ECO:0000313" key="5">
    <source>
        <dbReference type="EMBL" id="KAF5347063.1"/>
    </source>
</evidence>
<feature type="compositionally biased region" description="Basic and acidic residues" evidence="3">
    <location>
        <begin position="379"/>
        <end position="388"/>
    </location>
</feature>
<dbReference type="GO" id="GO:0006351">
    <property type="term" value="P:DNA-templated transcription"/>
    <property type="evidence" value="ECO:0007669"/>
    <property type="project" value="InterPro"/>
</dbReference>
<evidence type="ECO:0000256" key="1">
    <source>
        <dbReference type="ARBA" id="ARBA00004123"/>
    </source>
</evidence>
<dbReference type="PANTHER" id="PTHR31001">
    <property type="entry name" value="UNCHARACTERIZED TRANSCRIPTIONAL REGULATORY PROTEIN"/>
    <property type="match status" value="1"/>
</dbReference>
<feature type="compositionally biased region" description="Basic residues" evidence="3">
    <location>
        <begin position="565"/>
        <end position="577"/>
    </location>
</feature>
<feature type="compositionally biased region" description="Low complexity" evidence="3">
    <location>
        <begin position="206"/>
        <end position="220"/>
    </location>
</feature>
<feature type="compositionally biased region" description="Basic and acidic residues" evidence="3">
    <location>
        <begin position="1205"/>
        <end position="1234"/>
    </location>
</feature>
<keyword evidence="2" id="KW-0539">Nucleus</keyword>
<feature type="region of interest" description="Disordered" evidence="3">
    <location>
        <begin position="419"/>
        <end position="443"/>
    </location>
</feature>
<feature type="compositionally biased region" description="Basic and acidic residues" evidence="3">
    <location>
        <begin position="419"/>
        <end position="434"/>
    </location>
</feature>
<evidence type="ECO:0000256" key="3">
    <source>
        <dbReference type="SAM" id="MobiDB-lite"/>
    </source>
</evidence>
<feature type="compositionally biased region" description="Low complexity" evidence="3">
    <location>
        <begin position="1305"/>
        <end position="1321"/>
    </location>
</feature>
<feature type="compositionally biased region" description="Basic and acidic residues" evidence="3">
    <location>
        <begin position="194"/>
        <end position="204"/>
    </location>
</feature>
<feature type="region of interest" description="Disordered" evidence="3">
    <location>
        <begin position="998"/>
        <end position="1020"/>
    </location>
</feature>
<dbReference type="InterPro" id="IPR007219">
    <property type="entry name" value="XnlR_reg_dom"/>
</dbReference>
<keyword evidence="6" id="KW-1185">Reference proteome</keyword>
<reference evidence="5 6" key="1">
    <citation type="journal article" date="2020" name="ISME J.">
        <title>Uncovering the hidden diversity of litter-decomposition mechanisms in mushroom-forming fungi.</title>
        <authorList>
            <person name="Floudas D."/>
            <person name="Bentzer J."/>
            <person name="Ahren D."/>
            <person name="Johansson T."/>
            <person name="Persson P."/>
            <person name="Tunlid A."/>
        </authorList>
    </citation>
    <scope>NUCLEOTIDE SEQUENCE [LARGE SCALE GENOMIC DNA]</scope>
    <source>
        <strain evidence="5 6">CBS 291.85</strain>
    </source>
</reference>
<feature type="region of interest" description="Disordered" evidence="3">
    <location>
        <begin position="1116"/>
        <end position="1368"/>
    </location>
</feature>
<evidence type="ECO:0000313" key="6">
    <source>
        <dbReference type="Proteomes" id="UP000559256"/>
    </source>
</evidence>
<dbReference type="GO" id="GO:0008270">
    <property type="term" value="F:zinc ion binding"/>
    <property type="evidence" value="ECO:0007669"/>
    <property type="project" value="InterPro"/>
</dbReference>
<feature type="region of interest" description="Disordered" evidence="3">
    <location>
        <begin position="547"/>
        <end position="599"/>
    </location>
</feature>
<feature type="compositionally biased region" description="Basic and acidic residues" evidence="3">
    <location>
        <begin position="354"/>
        <end position="371"/>
    </location>
</feature>
<feature type="compositionally biased region" description="Low complexity" evidence="3">
    <location>
        <begin position="232"/>
        <end position="250"/>
    </location>
</feature>
<feature type="region of interest" description="Disordered" evidence="3">
    <location>
        <begin position="173"/>
        <end position="250"/>
    </location>
</feature>
<feature type="domain" description="Xylanolytic transcriptional activator regulatory" evidence="4">
    <location>
        <begin position="607"/>
        <end position="698"/>
    </location>
</feature>